<dbReference type="SUPFAM" id="SSF50156">
    <property type="entry name" value="PDZ domain-like"/>
    <property type="match status" value="2"/>
</dbReference>
<name>A0A855X3S6_9BACT</name>
<keyword evidence="1" id="KW-0645">Protease</keyword>
<feature type="domain" description="PDZ" evidence="4">
    <location>
        <begin position="370"/>
        <end position="446"/>
    </location>
</feature>
<proteinExistence type="predicted"/>
<dbReference type="Gene3D" id="2.40.10.120">
    <property type="match status" value="1"/>
</dbReference>
<dbReference type="InterPro" id="IPR001940">
    <property type="entry name" value="Peptidase_S1C"/>
</dbReference>
<evidence type="ECO:0000259" key="4">
    <source>
        <dbReference type="PROSITE" id="PS50106"/>
    </source>
</evidence>
<evidence type="ECO:0000256" key="2">
    <source>
        <dbReference type="ARBA" id="ARBA00022801"/>
    </source>
</evidence>
<comment type="caution">
    <text evidence="5">The sequence shown here is derived from an EMBL/GenBank/DDBJ whole genome shotgun (WGS) entry which is preliminary data.</text>
</comment>
<dbReference type="InterPro" id="IPR009003">
    <property type="entry name" value="Peptidase_S1_PA"/>
</dbReference>
<dbReference type="Pfam" id="PF13365">
    <property type="entry name" value="Trypsin_2"/>
    <property type="match status" value="1"/>
</dbReference>
<dbReference type="Proteomes" id="UP000250918">
    <property type="component" value="Unassembled WGS sequence"/>
</dbReference>
<dbReference type="PRINTS" id="PR00834">
    <property type="entry name" value="PROTEASES2C"/>
</dbReference>
<keyword evidence="3" id="KW-1133">Transmembrane helix</keyword>
<dbReference type="PANTHER" id="PTHR43343">
    <property type="entry name" value="PEPTIDASE S12"/>
    <property type="match status" value="1"/>
</dbReference>
<dbReference type="InterPro" id="IPR036034">
    <property type="entry name" value="PDZ_sf"/>
</dbReference>
<evidence type="ECO:0000313" key="5">
    <source>
        <dbReference type="EMBL" id="PWB68569.1"/>
    </source>
</evidence>
<dbReference type="InterPro" id="IPR001478">
    <property type="entry name" value="PDZ"/>
</dbReference>
<organism evidence="5 6">
    <name type="scientific">candidate division GN15 bacterium</name>
    <dbReference type="NCBI Taxonomy" id="2072418"/>
    <lineage>
        <taxon>Bacteria</taxon>
        <taxon>candidate division GN15</taxon>
    </lineage>
</organism>
<dbReference type="PANTHER" id="PTHR43343:SF3">
    <property type="entry name" value="PROTEASE DO-LIKE 8, CHLOROPLASTIC"/>
    <property type="match status" value="1"/>
</dbReference>
<keyword evidence="3" id="KW-0812">Transmembrane</keyword>
<dbReference type="Pfam" id="PF13180">
    <property type="entry name" value="PDZ_2"/>
    <property type="match status" value="1"/>
</dbReference>
<dbReference type="InterPro" id="IPR051201">
    <property type="entry name" value="Chloro_Bact_Ser_Proteases"/>
</dbReference>
<keyword evidence="2" id="KW-0378">Hydrolase</keyword>
<dbReference type="GO" id="GO:0004252">
    <property type="term" value="F:serine-type endopeptidase activity"/>
    <property type="evidence" value="ECO:0007669"/>
    <property type="project" value="InterPro"/>
</dbReference>
<keyword evidence="3" id="KW-0472">Membrane</keyword>
<sequence length="570" mass="61639">MIKVGRNSAAVNRLWRGRRECCQVGNIRKFGESSDTPIRYKSKIPRPVTTFRLTAESGLGILQGSTTWRNSLDEHVSRHNRFSITGLRLVAVLGGALACVVVGLIISANLQMPPKTQAQGNVNSAQFAAYPVVERNGEYESPFVSVVEKVQSAVVNVSARSQNRQTPWFFHDWGSYSVSSGSGFFFRDDGYILTNNHVVKDSRELLVRTAAGYEYDAKLVGSDPQTDLAVLKIEPQEKITSIPFGDSDALKVGDWAIAIGNPFPQQGLDRTVTVGVISAKGRNNLGFGDETPQYQNYIQTDASINPGNSGGPLLNLRGECIGVNSAIYGPNGTSVGIGFAIPINIARAVVPDLIATGTVTRGWLGVWLSPTGVTERDAKRLGLAAVKGVKVDSTFPGSPAAQAGIADGDVIVEFNNNEVDDQSQFSSLVATVRHDQTVPIALVRDGKRINIDVTLADRDKFLASLPAAARTRTATPQQWLGMEFTDFTPEIARQIGIKHIDGVYVTRVYPGSQADRASIGEGTIIMQVNNQAVTSVTDLELVARRIPDDVRIPLIVQEPDGSIARKMIRP</sequence>
<dbReference type="EMBL" id="PQAP01000196">
    <property type="protein sequence ID" value="PWB68569.1"/>
    <property type="molecule type" value="Genomic_DNA"/>
</dbReference>
<protein>
    <submittedName>
        <fullName evidence="5">Peptidase</fullName>
    </submittedName>
</protein>
<dbReference type="SMART" id="SM00228">
    <property type="entry name" value="PDZ"/>
    <property type="match status" value="2"/>
</dbReference>
<dbReference type="Pfam" id="PF00595">
    <property type="entry name" value="PDZ"/>
    <property type="match status" value="1"/>
</dbReference>
<dbReference type="PROSITE" id="PS50106">
    <property type="entry name" value="PDZ"/>
    <property type="match status" value="2"/>
</dbReference>
<dbReference type="AlphaFoldDB" id="A0A855X3S6"/>
<dbReference type="GO" id="GO:0006508">
    <property type="term" value="P:proteolysis"/>
    <property type="evidence" value="ECO:0007669"/>
    <property type="project" value="UniProtKB-KW"/>
</dbReference>
<reference evidence="5 6" key="1">
    <citation type="journal article" date="2018" name="ISME J.">
        <title>A methanotrophic archaeon couples anaerobic oxidation of methane to Fe(III) reduction.</title>
        <authorList>
            <person name="Cai C."/>
            <person name="Leu A.O."/>
            <person name="Xie G.J."/>
            <person name="Guo J."/>
            <person name="Feng Y."/>
            <person name="Zhao J.X."/>
            <person name="Tyson G.W."/>
            <person name="Yuan Z."/>
            <person name="Hu S."/>
        </authorList>
    </citation>
    <scope>NUCLEOTIDE SEQUENCE [LARGE SCALE GENOMIC DNA]</scope>
    <source>
        <strain evidence="5">FeB_12</strain>
    </source>
</reference>
<evidence type="ECO:0000313" key="6">
    <source>
        <dbReference type="Proteomes" id="UP000250918"/>
    </source>
</evidence>
<evidence type="ECO:0000256" key="3">
    <source>
        <dbReference type="SAM" id="Phobius"/>
    </source>
</evidence>
<dbReference type="SUPFAM" id="SSF50494">
    <property type="entry name" value="Trypsin-like serine proteases"/>
    <property type="match status" value="1"/>
</dbReference>
<dbReference type="Gene3D" id="2.30.42.10">
    <property type="match status" value="2"/>
</dbReference>
<feature type="transmembrane region" description="Helical" evidence="3">
    <location>
        <begin position="87"/>
        <end position="106"/>
    </location>
</feature>
<evidence type="ECO:0000256" key="1">
    <source>
        <dbReference type="ARBA" id="ARBA00022670"/>
    </source>
</evidence>
<feature type="domain" description="PDZ" evidence="4">
    <location>
        <begin position="462"/>
        <end position="542"/>
    </location>
</feature>
<accession>A0A855X3S6</accession>
<gene>
    <name evidence="5" type="ORF">C3F09_11365</name>
</gene>